<evidence type="ECO:0000313" key="10">
    <source>
        <dbReference type="EMBL" id="AKU14896.1"/>
    </source>
</evidence>
<keyword evidence="5 7" id="KW-0472">Membrane</keyword>
<reference evidence="10 11" key="1">
    <citation type="submission" date="2015-03" db="EMBL/GenBank/DDBJ databases">
        <title>Luteipulveratus halotolerans sp. nov., a novel actinobacterium (Dermacoccaceae) from Sarawak, Malaysia.</title>
        <authorList>
            <person name="Juboi H."/>
            <person name="Basik A."/>
            <person name="Shamsul S.S."/>
            <person name="Arnold P."/>
            <person name="Schmitt E.K."/>
            <person name="Sanglier J.-J."/>
            <person name="Yeo T."/>
        </authorList>
    </citation>
    <scope>NUCLEOTIDE SEQUENCE [LARGE SCALE GENOMIC DNA]</scope>
    <source>
        <strain evidence="10 11">MN07-A0370</strain>
    </source>
</reference>
<dbReference type="InterPro" id="IPR050250">
    <property type="entry name" value="Macrolide_Exporter_MacB"/>
</dbReference>
<keyword evidence="3 7" id="KW-0812">Transmembrane</keyword>
<dbReference type="InterPro" id="IPR003838">
    <property type="entry name" value="ABC3_permease_C"/>
</dbReference>
<dbReference type="RefSeq" id="WP_052589454.1">
    <property type="nucleotide sequence ID" value="NZ_CP011112.1"/>
</dbReference>
<dbReference type="KEGG" id="lmoi:VV02_01815"/>
<evidence type="ECO:0000259" key="8">
    <source>
        <dbReference type="Pfam" id="PF02687"/>
    </source>
</evidence>
<dbReference type="OrthoDB" id="9780560at2"/>
<gene>
    <name evidence="10" type="ORF">VV02_01815</name>
</gene>
<dbReference type="PANTHER" id="PTHR30572">
    <property type="entry name" value="MEMBRANE COMPONENT OF TRANSPORTER-RELATED"/>
    <property type="match status" value="1"/>
</dbReference>
<dbReference type="Pfam" id="PF12704">
    <property type="entry name" value="MacB_PCD"/>
    <property type="match status" value="1"/>
</dbReference>
<comment type="similarity">
    <text evidence="6">Belongs to the ABC-4 integral membrane protein family.</text>
</comment>
<dbReference type="EMBL" id="CP011112">
    <property type="protein sequence ID" value="AKU14896.1"/>
    <property type="molecule type" value="Genomic_DNA"/>
</dbReference>
<feature type="domain" description="MacB-like periplasmic core" evidence="9">
    <location>
        <begin position="27"/>
        <end position="230"/>
    </location>
</feature>
<feature type="transmembrane region" description="Helical" evidence="7">
    <location>
        <begin position="26"/>
        <end position="48"/>
    </location>
</feature>
<feature type="transmembrane region" description="Helical" evidence="7">
    <location>
        <begin position="360"/>
        <end position="383"/>
    </location>
</feature>
<evidence type="ECO:0000256" key="4">
    <source>
        <dbReference type="ARBA" id="ARBA00022989"/>
    </source>
</evidence>
<name>A0A0K1JDW1_9MICO</name>
<keyword evidence="11" id="KW-1185">Reference proteome</keyword>
<dbReference type="GO" id="GO:0022857">
    <property type="term" value="F:transmembrane transporter activity"/>
    <property type="evidence" value="ECO:0007669"/>
    <property type="project" value="TreeGrafter"/>
</dbReference>
<keyword evidence="4 7" id="KW-1133">Transmembrane helix</keyword>
<dbReference type="AlphaFoldDB" id="A0A0K1JDW1"/>
<dbReference type="Pfam" id="PF02687">
    <property type="entry name" value="FtsX"/>
    <property type="match status" value="1"/>
</dbReference>
<organism evidence="10 11">
    <name type="scientific">Luteipulveratus mongoliensis</name>
    <dbReference type="NCBI Taxonomy" id="571913"/>
    <lineage>
        <taxon>Bacteria</taxon>
        <taxon>Bacillati</taxon>
        <taxon>Actinomycetota</taxon>
        <taxon>Actinomycetes</taxon>
        <taxon>Micrococcales</taxon>
        <taxon>Dermacoccaceae</taxon>
        <taxon>Luteipulveratus</taxon>
    </lineage>
</organism>
<sequence>MNPVRLTSGDLLRLGLQRVRTRPMRAVLSALGISIGIATMIMVIGVPASGQRALMTQLDSLGTNLLTVQPDLDPNDPVTLSEESIGMARRIAPVQSVSAVANTHATVRRSDRIDEDDTSGVAVLAAKTDLLTTLHGSMHAGSYLSSATEKFPTVVLGSTAATRLGITELRPHEAAPMVRINNRWFSVIGVLNTMPLAPDIDAAVLVGWDAARTELRFDGHPTVLYVRADERYLDDVRAVLPRTVLPDDPGRAMVSRASDALAAKKLTESAFSTLFLGLAGVALLVGGVGVANTMVISVLERKREIGLRRALGANRGQIRGQFLIESVVLCGLGGGAGILIGVLASAGYAATQGWPAEVPLGAVAGGFGAAIGVGILAGVYPAIRASRLTPTEALAAP</sequence>
<evidence type="ECO:0000256" key="7">
    <source>
        <dbReference type="SAM" id="Phobius"/>
    </source>
</evidence>
<proteinExistence type="inferred from homology"/>
<evidence type="ECO:0000256" key="5">
    <source>
        <dbReference type="ARBA" id="ARBA00023136"/>
    </source>
</evidence>
<evidence type="ECO:0000256" key="3">
    <source>
        <dbReference type="ARBA" id="ARBA00022692"/>
    </source>
</evidence>
<accession>A0A0K1JDW1</accession>
<evidence type="ECO:0000313" key="11">
    <source>
        <dbReference type="Proteomes" id="UP000066480"/>
    </source>
</evidence>
<dbReference type="STRING" id="571913.VV02_01815"/>
<feature type="transmembrane region" description="Helical" evidence="7">
    <location>
        <begin position="322"/>
        <end position="348"/>
    </location>
</feature>
<dbReference type="InterPro" id="IPR025857">
    <property type="entry name" value="MacB_PCD"/>
</dbReference>
<dbReference type="GO" id="GO:0005886">
    <property type="term" value="C:plasma membrane"/>
    <property type="evidence" value="ECO:0007669"/>
    <property type="project" value="UniProtKB-SubCell"/>
</dbReference>
<dbReference type="Proteomes" id="UP000066480">
    <property type="component" value="Chromosome"/>
</dbReference>
<feature type="domain" description="ABC3 transporter permease C-terminal" evidence="8">
    <location>
        <begin position="278"/>
        <end position="390"/>
    </location>
</feature>
<evidence type="ECO:0000256" key="6">
    <source>
        <dbReference type="ARBA" id="ARBA00038076"/>
    </source>
</evidence>
<evidence type="ECO:0000259" key="9">
    <source>
        <dbReference type="Pfam" id="PF12704"/>
    </source>
</evidence>
<dbReference type="PATRIC" id="fig|571913.6.peg.371"/>
<dbReference type="PANTHER" id="PTHR30572:SF4">
    <property type="entry name" value="ABC TRANSPORTER PERMEASE YTRF"/>
    <property type="match status" value="1"/>
</dbReference>
<protein>
    <submittedName>
        <fullName evidence="10">ABC transporter permease</fullName>
    </submittedName>
</protein>
<comment type="subcellular location">
    <subcellularLocation>
        <location evidence="1">Cell membrane</location>
        <topology evidence="1">Multi-pass membrane protein</topology>
    </subcellularLocation>
</comment>
<evidence type="ECO:0000256" key="1">
    <source>
        <dbReference type="ARBA" id="ARBA00004651"/>
    </source>
</evidence>
<feature type="transmembrane region" description="Helical" evidence="7">
    <location>
        <begin position="274"/>
        <end position="299"/>
    </location>
</feature>
<keyword evidence="2" id="KW-1003">Cell membrane</keyword>
<evidence type="ECO:0000256" key="2">
    <source>
        <dbReference type="ARBA" id="ARBA00022475"/>
    </source>
</evidence>